<organism evidence="1 2">
    <name type="scientific">Babesia divergens</name>
    <dbReference type="NCBI Taxonomy" id="32595"/>
    <lineage>
        <taxon>Eukaryota</taxon>
        <taxon>Sar</taxon>
        <taxon>Alveolata</taxon>
        <taxon>Apicomplexa</taxon>
        <taxon>Aconoidasida</taxon>
        <taxon>Piroplasmida</taxon>
        <taxon>Babesiidae</taxon>
        <taxon>Babesia</taxon>
    </lineage>
</organism>
<comment type="caution">
    <text evidence="1">The sequence shown here is derived from an EMBL/GenBank/DDBJ whole genome shotgun (WGS) entry which is preliminary data.</text>
</comment>
<gene>
    <name evidence="1" type="ORF">X943_003249</name>
</gene>
<dbReference type="Proteomes" id="UP001195914">
    <property type="component" value="Unassembled WGS sequence"/>
</dbReference>
<protein>
    <recommendedName>
        <fullName evidence="3">HIT-type domain-containing protein</fullName>
    </recommendedName>
</protein>
<dbReference type="EMBL" id="JAHBMH010000067">
    <property type="protein sequence ID" value="KAK1934072.1"/>
    <property type="molecule type" value="Genomic_DNA"/>
</dbReference>
<reference evidence="1" key="1">
    <citation type="journal article" date="2014" name="Nucleic Acids Res.">
        <title>The evolutionary dynamics of variant antigen genes in Babesia reveal a history of genomic innovation underlying host-parasite interaction.</title>
        <authorList>
            <person name="Jackson A.P."/>
            <person name="Otto T.D."/>
            <person name="Darby A."/>
            <person name="Ramaprasad A."/>
            <person name="Xia D."/>
            <person name="Echaide I.E."/>
            <person name="Farber M."/>
            <person name="Gahlot S."/>
            <person name="Gamble J."/>
            <person name="Gupta D."/>
            <person name="Gupta Y."/>
            <person name="Jackson L."/>
            <person name="Malandrin L."/>
            <person name="Malas T.B."/>
            <person name="Moussa E."/>
            <person name="Nair M."/>
            <person name="Reid A.J."/>
            <person name="Sanders M."/>
            <person name="Sharma J."/>
            <person name="Tracey A."/>
            <person name="Quail M.A."/>
            <person name="Weir W."/>
            <person name="Wastling J.M."/>
            <person name="Hall N."/>
            <person name="Willadsen P."/>
            <person name="Lingelbach K."/>
            <person name="Shiels B."/>
            <person name="Tait A."/>
            <person name="Berriman M."/>
            <person name="Allred D.R."/>
            <person name="Pain A."/>
        </authorList>
    </citation>
    <scope>NUCLEOTIDE SEQUENCE</scope>
    <source>
        <strain evidence="1">1802A</strain>
    </source>
</reference>
<name>A0AAD9LFV8_BABDI</name>
<evidence type="ECO:0008006" key="3">
    <source>
        <dbReference type="Google" id="ProtNLM"/>
    </source>
</evidence>
<evidence type="ECO:0000313" key="2">
    <source>
        <dbReference type="Proteomes" id="UP001195914"/>
    </source>
</evidence>
<keyword evidence="2" id="KW-1185">Reference proteome</keyword>
<proteinExistence type="predicted"/>
<accession>A0AAD9LFV8</accession>
<sequence length="137" mass="15537">MFRCDRLRAVDSRAPKTRIQTAHQRNHCNCVGLETETPLTYVSQSIWTPLSVPSELESIPHATKEAKDIPCWKDSHAGPSSLPARRICVTCGFFGDYKCVSCVTKRITRLSVYYCSNVCYEIHKDHSCGKPINVTMW</sequence>
<evidence type="ECO:0000313" key="1">
    <source>
        <dbReference type="EMBL" id="KAK1934072.1"/>
    </source>
</evidence>
<dbReference type="AlphaFoldDB" id="A0AAD9LFV8"/>
<reference evidence="1" key="2">
    <citation type="submission" date="2021-05" db="EMBL/GenBank/DDBJ databases">
        <authorList>
            <person name="Pain A."/>
        </authorList>
    </citation>
    <scope>NUCLEOTIDE SEQUENCE</scope>
    <source>
        <strain evidence="1">1802A</strain>
    </source>
</reference>